<evidence type="ECO:0000256" key="12">
    <source>
        <dbReference type="ARBA" id="ARBA00023136"/>
    </source>
</evidence>
<evidence type="ECO:0000256" key="3">
    <source>
        <dbReference type="ARBA" id="ARBA00022448"/>
    </source>
</evidence>
<dbReference type="GO" id="GO:0006935">
    <property type="term" value="P:chemotaxis"/>
    <property type="evidence" value="ECO:0007669"/>
    <property type="project" value="UniProtKB-KW"/>
</dbReference>
<dbReference type="Pfam" id="PF01618">
    <property type="entry name" value="MotA_ExbB"/>
    <property type="match status" value="1"/>
</dbReference>
<dbReference type="EMBL" id="AAQH01000008">
    <property type="protein sequence ID" value="EAT12309.1"/>
    <property type="molecule type" value="Genomic_DNA"/>
</dbReference>
<proteinExistence type="inferred from homology"/>
<dbReference type="PANTHER" id="PTHR30433:SF4">
    <property type="entry name" value="MOTILITY PROTEIN A"/>
    <property type="match status" value="1"/>
</dbReference>
<keyword evidence="16" id="KW-0966">Cell projection</keyword>
<feature type="transmembrane region" description="Helical" evidence="13">
    <location>
        <begin position="202"/>
        <end position="220"/>
    </location>
</feature>
<dbReference type="Pfam" id="PF20560">
    <property type="entry name" value="MotA_N"/>
    <property type="match status" value="1"/>
</dbReference>
<evidence type="ECO:0000256" key="7">
    <source>
        <dbReference type="ARBA" id="ARBA00022692"/>
    </source>
</evidence>
<evidence type="ECO:0000256" key="13">
    <source>
        <dbReference type="SAM" id="Phobius"/>
    </source>
</evidence>
<dbReference type="PANTHER" id="PTHR30433">
    <property type="entry name" value="CHEMOTAXIS PROTEIN MOTA"/>
    <property type="match status" value="1"/>
</dbReference>
<keyword evidence="5" id="KW-0145">Chemotaxis</keyword>
<gene>
    <name evidence="16" type="ORF">RED65_15758</name>
</gene>
<keyword evidence="17" id="KW-1185">Reference proteome</keyword>
<feature type="domain" description="Motility protein A N-terminal" evidence="15">
    <location>
        <begin position="4"/>
        <end position="93"/>
    </location>
</feature>
<evidence type="ECO:0000313" key="16">
    <source>
        <dbReference type="EMBL" id="EAT12309.1"/>
    </source>
</evidence>
<dbReference type="HOGENOM" id="CLU_068213_0_0_6"/>
<keyword evidence="12 13" id="KW-0472">Membrane</keyword>
<accession>Q1N255</accession>
<keyword evidence="11" id="KW-0406">Ion transport</keyword>
<dbReference type="NCBIfam" id="TIGR03818">
    <property type="entry name" value="MotA1"/>
    <property type="match status" value="1"/>
</dbReference>
<dbReference type="STRING" id="207949.RED65_15758"/>
<dbReference type="Proteomes" id="UP000004263">
    <property type="component" value="Unassembled WGS sequence"/>
</dbReference>
<feature type="transmembrane region" description="Helical" evidence="13">
    <location>
        <begin position="6"/>
        <end position="29"/>
    </location>
</feature>
<evidence type="ECO:0000256" key="6">
    <source>
        <dbReference type="ARBA" id="ARBA00022519"/>
    </source>
</evidence>
<evidence type="ECO:0000256" key="5">
    <source>
        <dbReference type="ARBA" id="ARBA00022500"/>
    </source>
</evidence>
<keyword evidence="6" id="KW-0997">Cell inner membrane</keyword>
<feature type="domain" description="MotA/TolQ/ExbB proton channel" evidence="14">
    <location>
        <begin position="121"/>
        <end position="239"/>
    </location>
</feature>
<evidence type="ECO:0000256" key="2">
    <source>
        <dbReference type="ARBA" id="ARBA00008038"/>
    </source>
</evidence>
<dbReference type="GO" id="GO:0071978">
    <property type="term" value="P:bacterial-type flagellum-dependent swarming motility"/>
    <property type="evidence" value="ECO:0007669"/>
    <property type="project" value="InterPro"/>
</dbReference>
<protein>
    <submittedName>
        <fullName evidence="16">Flagellar motor component</fullName>
    </submittedName>
</protein>
<dbReference type="InterPro" id="IPR047055">
    <property type="entry name" value="MotA-like"/>
</dbReference>
<comment type="similarity">
    <text evidence="2">Belongs to the MotA family.</text>
</comment>
<dbReference type="OrthoDB" id="9782603at2"/>
<dbReference type="InterPro" id="IPR046786">
    <property type="entry name" value="MotA_N"/>
</dbReference>
<dbReference type="AlphaFoldDB" id="Q1N255"/>
<comment type="subcellular location">
    <subcellularLocation>
        <location evidence="1">Cell inner membrane</location>
        <topology evidence="1">Multi-pass membrane protein</topology>
    </subcellularLocation>
</comment>
<evidence type="ECO:0000259" key="15">
    <source>
        <dbReference type="Pfam" id="PF20560"/>
    </source>
</evidence>
<keyword evidence="7 13" id="KW-0812">Transmembrane</keyword>
<evidence type="ECO:0000256" key="11">
    <source>
        <dbReference type="ARBA" id="ARBA00023065"/>
    </source>
</evidence>
<keyword evidence="16" id="KW-0282">Flagellum</keyword>
<evidence type="ECO:0000313" key="17">
    <source>
        <dbReference type="Proteomes" id="UP000004263"/>
    </source>
</evidence>
<sequence>MLFFIGMAVVICSVIFGYLGAHGVLLALWQPYEFIIILGSGIGAHIVSNPGGVHKDVFKMLPQVITGGKANKAMHMDCLSLIYDILNKSRKEGMMSIEADVENPQSSGIFSKYPAIQQNHHLADFIADYFRLIAAGNMQAHELDALMDMEIDTRMHELSQPGSAIQKIADAMPGFGIVAAVLGIVITMGAIDGPMEEIGKHIAAALVGTFSGVLFGYGFFGPIASKMEHIAHEEIKLYESAKATIVASVNGLPPQLAVEFGRKVLFAHDRPTFSELESKVRAR</sequence>
<keyword evidence="8" id="KW-0283">Flagellar rotation</keyword>
<name>Q1N255_9GAMM</name>
<organism evidence="16 17">
    <name type="scientific">Bermanella marisrubri</name>
    <dbReference type="NCBI Taxonomy" id="207949"/>
    <lineage>
        <taxon>Bacteria</taxon>
        <taxon>Pseudomonadati</taxon>
        <taxon>Pseudomonadota</taxon>
        <taxon>Gammaproteobacteria</taxon>
        <taxon>Oceanospirillales</taxon>
        <taxon>Oceanospirillaceae</taxon>
        <taxon>Bermanella</taxon>
    </lineage>
</organism>
<reference evidence="16 17" key="1">
    <citation type="submission" date="2006-03" db="EMBL/GenBank/DDBJ databases">
        <authorList>
            <person name="Pinhassi J."/>
            <person name="Pedros-Alio C."/>
            <person name="Ferriera S."/>
            <person name="Johnson J."/>
            <person name="Kravitz S."/>
            <person name="Halpern A."/>
            <person name="Remington K."/>
            <person name="Beeson K."/>
            <person name="Tran B."/>
            <person name="Rogers Y.-H."/>
            <person name="Friedman R."/>
            <person name="Venter J.C."/>
        </authorList>
    </citation>
    <scope>NUCLEOTIDE SEQUENCE [LARGE SCALE GENOMIC DNA]</scope>
    <source>
        <strain evidence="16 17">RED65</strain>
    </source>
</reference>
<evidence type="ECO:0000256" key="8">
    <source>
        <dbReference type="ARBA" id="ARBA00022779"/>
    </source>
</evidence>
<evidence type="ECO:0000259" key="14">
    <source>
        <dbReference type="Pfam" id="PF01618"/>
    </source>
</evidence>
<evidence type="ECO:0000256" key="1">
    <source>
        <dbReference type="ARBA" id="ARBA00004429"/>
    </source>
</evidence>
<evidence type="ECO:0000256" key="9">
    <source>
        <dbReference type="ARBA" id="ARBA00022781"/>
    </source>
</evidence>
<keyword evidence="9" id="KW-0375">Hydrogen ion transport</keyword>
<keyword evidence="3" id="KW-0813">Transport</keyword>
<evidence type="ECO:0000256" key="10">
    <source>
        <dbReference type="ARBA" id="ARBA00022989"/>
    </source>
</evidence>
<dbReference type="PROSITE" id="PS01307">
    <property type="entry name" value="MOTA"/>
    <property type="match status" value="1"/>
</dbReference>
<dbReference type="GO" id="GO:0005886">
    <property type="term" value="C:plasma membrane"/>
    <property type="evidence" value="ECO:0007669"/>
    <property type="project" value="UniProtKB-SubCell"/>
</dbReference>
<dbReference type="RefSeq" id="WP_007018360.1">
    <property type="nucleotide sequence ID" value="NZ_CH724116.1"/>
</dbReference>
<evidence type="ECO:0000256" key="4">
    <source>
        <dbReference type="ARBA" id="ARBA00022475"/>
    </source>
</evidence>
<keyword evidence="16" id="KW-0969">Cilium</keyword>
<feature type="transmembrane region" description="Helical" evidence="13">
    <location>
        <begin position="171"/>
        <end position="190"/>
    </location>
</feature>
<dbReference type="GO" id="GO:1902600">
    <property type="term" value="P:proton transmembrane transport"/>
    <property type="evidence" value="ECO:0007669"/>
    <property type="project" value="UniProtKB-KW"/>
</dbReference>
<dbReference type="InterPro" id="IPR022522">
    <property type="entry name" value="Flagellar_motor_stator_MotA"/>
</dbReference>
<comment type="caution">
    <text evidence="16">The sequence shown here is derived from an EMBL/GenBank/DDBJ whole genome shotgun (WGS) entry which is preliminary data.</text>
</comment>
<keyword evidence="4" id="KW-1003">Cell membrane</keyword>
<dbReference type="InterPro" id="IPR000540">
    <property type="entry name" value="Flag_MotA_CS"/>
</dbReference>
<dbReference type="InterPro" id="IPR002898">
    <property type="entry name" value="MotA_ExbB_proton_chnl"/>
</dbReference>
<keyword evidence="10 13" id="KW-1133">Transmembrane helix</keyword>